<gene>
    <name evidence="1" type="ORF">VAT7223_00288</name>
</gene>
<proteinExistence type="predicted"/>
<accession>A0A1C3IH46</accession>
<evidence type="ECO:0000313" key="2">
    <source>
        <dbReference type="Proteomes" id="UP000092876"/>
    </source>
</evidence>
<reference evidence="2" key="1">
    <citation type="submission" date="2016-06" db="EMBL/GenBank/DDBJ databases">
        <authorList>
            <person name="Rodrigo-Torres Lidia"/>
            <person name="Arahal R.David."/>
        </authorList>
    </citation>
    <scope>NUCLEOTIDE SEQUENCE [LARGE SCALE GENOMIC DNA]</scope>
    <source>
        <strain evidence="2">CECT 7223</strain>
    </source>
</reference>
<name>A0A1C3IH46_9VIBR</name>
<evidence type="ECO:0000313" key="1">
    <source>
        <dbReference type="EMBL" id="SBS60689.1"/>
    </source>
</evidence>
<protein>
    <submittedName>
        <fullName evidence="1">Uncharacterized protein</fullName>
    </submittedName>
</protein>
<organism evidence="1 2">
    <name type="scientific">Vibrio atlanticus</name>
    <dbReference type="NCBI Taxonomy" id="693153"/>
    <lineage>
        <taxon>Bacteria</taxon>
        <taxon>Pseudomonadati</taxon>
        <taxon>Pseudomonadota</taxon>
        <taxon>Gammaproteobacteria</taxon>
        <taxon>Vibrionales</taxon>
        <taxon>Vibrionaceae</taxon>
        <taxon>Vibrio</taxon>
    </lineage>
</organism>
<sequence>MTDRVKNEARVYSEVYWRSSLIHSTSNELLERRNKNAFSQREGVVLAASILLQRSKHFIALH</sequence>
<dbReference type="EMBL" id="FLQP01000004">
    <property type="protein sequence ID" value="SBS60689.1"/>
    <property type="molecule type" value="Genomic_DNA"/>
</dbReference>
<dbReference type="Proteomes" id="UP000092876">
    <property type="component" value="Unassembled WGS sequence"/>
</dbReference>
<dbReference type="AlphaFoldDB" id="A0A1C3IH46"/>